<dbReference type="InterPro" id="IPR027417">
    <property type="entry name" value="P-loop_NTPase"/>
</dbReference>
<dbReference type="SUPFAM" id="SSF52540">
    <property type="entry name" value="P-loop containing nucleoside triphosphate hydrolases"/>
    <property type="match status" value="1"/>
</dbReference>
<keyword evidence="3" id="KW-1185">Reference proteome</keyword>
<sequence length="315" mass="35249">MIKDWQKQRILEAIAQNRKNYPSDAKHAASLGISASVYNSLKKGQTDKALSDANWVNIARRLDVNLRDSIEWKGARTATFDYITTQLEACQERSLSVILCDLPNIGKTYTARWYVNEHRNAVYIDCSQVKTKRALVKKIANEFGVGATGKYQDTYEDLVYYLRSMERPLVVLDEAGDLAYEAFLELKALWNATEMCCGWYMMGADGLAAKINRNVEGKKVGYAEIFSRYGGKYSRVTPDQGDDRKAFLMEQARVVASVNAPAGTDIGQIVRKSQGGLRRVYTEISKLKEGCVRQSSSELDSALTGTSFEKIKKGA</sequence>
<dbReference type="GO" id="GO:0016887">
    <property type="term" value="F:ATP hydrolysis activity"/>
    <property type="evidence" value="ECO:0007669"/>
    <property type="project" value="InterPro"/>
</dbReference>
<organism evidence="2 3">
    <name type="scientific">Pseudoprevotella muciniphila</name>
    <dbReference type="NCBI Taxonomy" id="2133944"/>
    <lineage>
        <taxon>Bacteria</taxon>
        <taxon>Pseudomonadati</taxon>
        <taxon>Bacteroidota</taxon>
        <taxon>Bacteroidia</taxon>
        <taxon>Bacteroidales</taxon>
        <taxon>Prevotellaceae</taxon>
        <taxon>Pseudoprevotella</taxon>
    </lineage>
</organism>
<keyword evidence="2" id="KW-0547">Nucleotide-binding</keyword>
<reference evidence="2 3" key="1">
    <citation type="submission" date="2018-11" db="EMBL/GenBank/DDBJ databases">
        <authorList>
            <person name="Na S.W."/>
            <person name="Baik M."/>
        </authorList>
    </citation>
    <scope>NUCLEOTIDE SEQUENCE [LARGE SCALE GENOMIC DNA]</scope>
    <source>
        <strain evidence="2 3">E39</strain>
    </source>
</reference>
<protein>
    <submittedName>
        <fullName evidence="2">ATP-binding protein</fullName>
    </submittedName>
</protein>
<dbReference type="KEGG" id="alq:C7Y71_000030"/>
<dbReference type="OrthoDB" id="799824at2"/>
<dbReference type="InterPro" id="IPR049945">
    <property type="entry name" value="AAA_22"/>
</dbReference>
<name>A0A5P8E3T7_9BACT</name>
<dbReference type="AlphaFoldDB" id="A0A5P8E3T7"/>
<dbReference type="GO" id="GO:0005524">
    <property type="term" value="F:ATP binding"/>
    <property type="evidence" value="ECO:0007669"/>
    <property type="project" value="UniProtKB-KW"/>
</dbReference>
<gene>
    <name evidence="2" type="ORF">C7Y71_000030</name>
</gene>
<dbReference type="RefSeq" id="WP_151908860.1">
    <property type="nucleotide sequence ID" value="NZ_CP033459.1"/>
</dbReference>
<dbReference type="EMBL" id="CP033459">
    <property type="protein sequence ID" value="QFQ11548.1"/>
    <property type="molecule type" value="Genomic_DNA"/>
</dbReference>
<proteinExistence type="predicted"/>
<evidence type="ECO:0000313" key="3">
    <source>
        <dbReference type="Proteomes" id="UP000249375"/>
    </source>
</evidence>
<evidence type="ECO:0000313" key="2">
    <source>
        <dbReference type="EMBL" id="QFQ11548.1"/>
    </source>
</evidence>
<dbReference type="Proteomes" id="UP000249375">
    <property type="component" value="Chromosome"/>
</dbReference>
<feature type="domain" description="ORC1/DEAH AAA+ ATPase" evidence="1">
    <location>
        <begin position="98"/>
        <end position="195"/>
    </location>
</feature>
<evidence type="ECO:0000259" key="1">
    <source>
        <dbReference type="Pfam" id="PF13401"/>
    </source>
</evidence>
<dbReference type="Pfam" id="PF13401">
    <property type="entry name" value="AAA_22"/>
    <property type="match status" value="1"/>
</dbReference>
<keyword evidence="2" id="KW-0067">ATP-binding</keyword>
<dbReference type="Gene3D" id="3.40.50.300">
    <property type="entry name" value="P-loop containing nucleotide triphosphate hydrolases"/>
    <property type="match status" value="1"/>
</dbReference>
<accession>A0A5P8E3T7</accession>